<evidence type="ECO:0000259" key="3">
    <source>
        <dbReference type="PROSITE" id="PS51192"/>
    </source>
</evidence>
<keyword evidence="5" id="KW-1185">Reference proteome</keyword>
<dbReference type="SUPFAM" id="SSF52540">
    <property type="entry name" value="P-loop containing nucleoside triphosphate hydrolases"/>
    <property type="match status" value="2"/>
</dbReference>
<dbReference type="GO" id="GO:0043596">
    <property type="term" value="C:nuclear replication fork"/>
    <property type="evidence" value="ECO:0007669"/>
    <property type="project" value="TreeGrafter"/>
</dbReference>
<dbReference type="GO" id="GO:0005524">
    <property type="term" value="F:ATP binding"/>
    <property type="evidence" value="ECO:0007669"/>
    <property type="project" value="InterPro"/>
</dbReference>
<dbReference type="OrthoDB" id="2801544at2759"/>
<dbReference type="InterPro" id="IPR000330">
    <property type="entry name" value="SNF2_N"/>
</dbReference>
<dbReference type="InParanoid" id="A0A2R5GGT7"/>
<dbReference type="InterPro" id="IPR038718">
    <property type="entry name" value="SNF2-like_sf"/>
</dbReference>
<organism evidence="4 5">
    <name type="scientific">Hondaea fermentalgiana</name>
    <dbReference type="NCBI Taxonomy" id="2315210"/>
    <lineage>
        <taxon>Eukaryota</taxon>
        <taxon>Sar</taxon>
        <taxon>Stramenopiles</taxon>
        <taxon>Bigyra</taxon>
        <taxon>Labyrinthulomycetes</taxon>
        <taxon>Thraustochytrida</taxon>
        <taxon>Thraustochytriidae</taxon>
        <taxon>Hondaea</taxon>
    </lineage>
</organism>
<accession>A0A2R5GGT7</accession>
<evidence type="ECO:0000313" key="4">
    <source>
        <dbReference type="EMBL" id="GBG29815.1"/>
    </source>
</evidence>
<comment type="caution">
    <text evidence="4">The sequence shown here is derived from an EMBL/GenBank/DDBJ whole genome shotgun (WGS) entry which is preliminary data.</text>
</comment>
<feature type="domain" description="Helicase ATP-binding" evidence="3">
    <location>
        <begin position="17"/>
        <end position="188"/>
    </location>
</feature>
<dbReference type="Gene3D" id="3.40.50.300">
    <property type="entry name" value="P-loop containing nucleotide triphosphate hydrolases"/>
    <property type="match status" value="1"/>
</dbReference>
<dbReference type="Pfam" id="PF00176">
    <property type="entry name" value="SNF2-rel_dom"/>
    <property type="match status" value="1"/>
</dbReference>
<evidence type="ECO:0000313" key="5">
    <source>
        <dbReference type="Proteomes" id="UP000241890"/>
    </source>
</evidence>
<keyword evidence="1" id="KW-0378">Hydrolase</keyword>
<dbReference type="CDD" id="cd18793">
    <property type="entry name" value="SF2_C_SNF"/>
    <property type="match status" value="1"/>
</dbReference>
<dbReference type="InterPro" id="IPR001650">
    <property type="entry name" value="Helicase_C-like"/>
</dbReference>
<keyword evidence="4" id="KW-0347">Helicase</keyword>
<feature type="region of interest" description="Disordered" evidence="2">
    <location>
        <begin position="419"/>
        <end position="442"/>
    </location>
</feature>
<dbReference type="GO" id="GO:0031297">
    <property type="term" value="P:replication fork processing"/>
    <property type="evidence" value="ECO:0007669"/>
    <property type="project" value="TreeGrafter"/>
</dbReference>
<dbReference type="GO" id="GO:0004386">
    <property type="term" value="F:helicase activity"/>
    <property type="evidence" value="ECO:0007669"/>
    <property type="project" value="UniProtKB-KW"/>
</dbReference>
<name>A0A2R5GGT7_9STRA</name>
<keyword evidence="4" id="KW-0547">Nucleotide-binding</keyword>
<dbReference type="EMBL" id="BEYU01000066">
    <property type="protein sequence ID" value="GBG29815.1"/>
    <property type="molecule type" value="Genomic_DNA"/>
</dbReference>
<evidence type="ECO:0000256" key="2">
    <source>
        <dbReference type="SAM" id="MobiDB-lite"/>
    </source>
</evidence>
<keyword evidence="4" id="KW-0067">ATP-binding</keyword>
<sequence>MGVRARESAFPFQRDAVAKMILARRSLNATSMGCGKTMQALCALAALRAGDATRRDVVLCPGYLRENWAREARTWLPEGIPVHVIARAGEKHRDESTRLLLQAPGLKIISYDMAATLLRRAGMGVRNKRLFHTAICDESHYLKEPLTNRYRMLQNPLLLADNLLMLTGTPAPNRPRELFAQFHLLRKSTFGNSYTFATRYCNGFRDHFGRFDDRGESHVDELALLAQKLIIRVRREDVLKDLPDSSRTKVVLEAKSTLALRRMMREFSELAKQADSDSSAAFKLQTLTSSMFRETCRVKTPPVLEYLRDQVADSGMEKTIVFVKHVDMLTSIENSVLAPRGEDFYVAIKGATPVPQRTALIDRFLKSPSCRVALLTIGSCSTGLNMVPVARMIFAELTWSPSELAQCEARINRIGGFASGPAENPFSPKRPNERNTSDKLSPRTSALLAEWDAAAEDFIPDRSTLPLLLELDNPNARDAARRFFRSDPNVWAHDTRLDLSRATEQEAVDILRELIQEVPPEVQQRGGQLRIITTDATLRTMNLEMARDAINEVRLCVTPSSAPLESPLVFEAAAALAMTVAQSAARGRSRVERAARGICVATSLTARALDALRIAQWRRPEDFPYFMLNASATSAHAFSALAEFGLNGAFTSMRAEMSMDFLAGNASHVRYLLQQLRQRSEDCHGAMILLRAERPPSASMSLVEYKHISEQLLALCTATVQIQVPKYT</sequence>
<dbReference type="Gene3D" id="3.40.50.10810">
    <property type="entry name" value="Tandem AAA-ATPase domain"/>
    <property type="match status" value="1"/>
</dbReference>
<dbReference type="InterPro" id="IPR014001">
    <property type="entry name" value="Helicase_ATP-bd"/>
</dbReference>
<dbReference type="GO" id="GO:0006281">
    <property type="term" value="P:DNA repair"/>
    <property type="evidence" value="ECO:0007669"/>
    <property type="project" value="TreeGrafter"/>
</dbReference>
<evidence type="ECO:0000256" key="1">
    <source>
        <dbReference type="ARBA" id="ARBA00022801"/>
    </source>
</evidence>
<gene>
    <name evidence="4" type="ORF">FCC1311_060352</name>
</gene>
<dbReference type="SMART" id="SM00490">
    <property type="entry name" value="HELICc"/>
    <property type="match status" value="1"/>
</dbReference>
<dbReference type="PANTHER" id="PTHR45766">
    <property type="entry name" value="DNA ANNEALING HELICASE AND ENDONUCLEASE ZRANB3 FAMILY MEMBER"/>
    <property type="match status" value="1"/>
</dbReference>
<feature type="compositionally biased region" description="Basic and acidic residues" evidence="2">
    <location>
        <begin position="430"/>
        <end position="441"/>
    </location>
</feature>
<proteinExistence type="predicted"/>
<dbReference type="InterPro" id="IPR049730">
    <property type="entry name" value="SNF2/RAD54-like_C"/>
</dbReference>
<dbReference type="GO" id="GO:0016787">
    <property type="term" value="F:hydrolase activity"/>
    <property type="evidence" value="ECO:0007669"/>
    <property type="project" value="UniProtKB-KW"/>
</dbReference>
<dbReference type="SMART" id="SM00487">
    <property type="entry name" value="DEXDc"/>
    <property type="match status" value="1"/>
</dbReference>
<dbReference type="AlphaFoldDB" id="A0A2R5GGT7"/>
<dbReference type="PROSITE" id="PS51192">
    <property type="entry name" value="HELICASE_ATP_BIND_1"/>
    <property type="match status" value="1"/>
</dbReference>
<dbReference type="Proteomes" id="UP000241890">
    <property type="component" value="Unassembled WGS sequence"/>
</dbReference>
<dbReference type="InterPro" id="IPR027417">
    <property type="entry name" value="P-loop_NTPase"/>
</dbReference>
<protein>
    <submittedName>
        <fullName evidence="4">Helicase, putative</fullName>
    </submittedName>
</protein>
<dbReference type="PANTHER" id="PTHR45766:SF6">
    <property type="entry name" value="SWI_SNF-RELATED MATRIX-ASSOCIATED ACTIN-DEPENDENT REGULATOR OF CHROMATIN SUBFAMILY A-LIKE PROTEIN 1"/>
    <property type="match status" value="1"/>
</dbReference>
<reference evidence="4 5" key="1">
    <citation type="submission" date="2017-12" db="EMBL/GenBank/DDBJ databases">
        <title>Sequencing, de novo assembly and annotation of complete genome of a new Thraustochytrid species, strain FCC1311.</title>
        <authorList>
            <person name="Sedici K."/>
            <person name="Godart F."/>
            <person name="Aiese Cigliano R."/>
            <person name="Sanseverino W."/>
            <person name="Barakat M."/>
            <person name="Ortet P."/>
            <person name="Marechal E."/>
            <person name="Cagnac O."/>
            <person name="Amato A."/>
        </authorList>
    </citation>
    <scope>NUCLEOTIDE SEQUENCE [LARGE SCALE GENOMIC DNA]</scope>
</reference>
<dbReference type="Pfam" id="PF00271">
    <property type="entry name" value="Helicase_C"/>
    <property type="match status" value="1"/>
</dbReference>